<name>A0AAD5E8H8_UMBRA</name>
<reference evidence="1" key="1">
    <citation type="submission" date="2021-06" db="EMBL/GenBank/DDBJ databases">
        <authorList>
            <consortium name="DOE Joint Genome Institute"/>
            <person name="Mondo S.J."/>
            <person name="Amses K.R."/>
            <person name="Simmons D.R."/>
            <person name="Longcore J.E."/>
            <person name="Seto K."/>
            <person name="Alves G.H."/>
            <person name="Bonds A.E."/>
            <person name="Quandt C.A."/>
            <person name="Davis W.J."/>
            <person name="Chang Y."/>
            <person name="Letcher P.M."/>
            <person name="Powell M.J."/>
            <person name="Kuo A."/>
            <person name="Labutti K."/>
            <person name="Pangilinan J."/>
            <person name="Andreopoulos W."/>
            <person name="Tritt A."/>
            <person name="Riley R."/>
            <person name="Hundley H."/>
            <person name="Johnson J."/>
            <person name="Lipzen A."/>
            <person name="Barry K."/>
            <person name="Berbee M.L."/>
            <person name="Buchler N.E."/>
            <person name="Grigoriev I.V."/>
            <person name="Spatafora J.W."/>
            <person name="Stajich J.E."/>
            <person name="James T.Y."/>
        </authorList>
    </citation>
    <scope>NUCLEOTIDE SEQUENCE</scope>
    <source>
        <strain evidence="1">AG</strain>
    </source>
</reference>
<sequence>MNGLELKLNWRGVAIIATCKMVLRSCNTTPESNYLETENRHHEMDAHVYTSWSFAMLSFCHAWRGVSLFSKGD</sequence>
<comment type="caution">
    <text evidence="1">The sequence shown here is derived from an EMBL/GenBank/DDBJ whole genome shotgun (WGS) entry which is preliminary data.</text>
</comment>
<reference evidence="1" key="2">
    <citation type="journal article" date="2022" name="Proc. Natl. Acad. Sci. U.S.A.">
        <title>Diploid-dominant life cycles characterize the early evolution of Fungi.</title>
        <authorList>
            <person name="Amses K.R."/>
            <person name="Simmons D.R."/>
            <person name="Longcore J.E."/>
            <person name="Mondo S.J."/>
            <person name="Seto K."/>
            <person name="Jeronimo G.H."/>
            <person name="Bonds A.E."/>
            <person name="Quandt C.A."/>
            <person name="Davis W.J."/>
            <person name="Chang Y."/>
            <person name="Federici B.A."/>
            <person name="Kuo A."/>
            <person name="LaButti K."/>
            <person name="Pangilinan J."/>
            <person name="Andreopoulos W."/>
            <person name="Tritt A."/>
            <person name="Riley R."/>
            <person name="Hundley H."/>
            <person name="Johnson J."/>
            <person name="Lipzen A."/>
            <person name="Barry K."/>
            <person name="Lang B.F."/>
            <person name="Cuomo C.A."/>
            <person name="Buchler N.E."/>
            <person name="Grigoriev I.V."/>
            <person name="Spatafora J.W."/>
            <person name="Stajich J.E."/>
            <person name="James T.Y."/>
        </authorList>
    </citation>
    <scope>NUCLEOTIDE SEQUENCE</scope>
    <source>
        <strain evidence="1">AG</strain>
    </source>
</reference>
<protein>
    <submittedName>
        <fullName evidence="1">Uncharacterized protein</fullName>
    </submittedName>
</protein>
<organism evidence="1 2">
    <name type="scientific">Umbelopsis ramanniana AG</name>
    <dbReference type="NCBI Taxonomy" id="1314678"/>
    <lineage>
        <taxon>Eukaryota</taxon>
        <taxon>Fungi</taxon>
        <taxon>Fungi incertae sedis</taxon>
        <taxon>Mucoromycota</taxon>
        <taxon>Mucoromycotina</taxon>
        <taxon>Umbelopsidomycetes</taxon>
        <taxon>Umbelopsidales</taxon>
        <taxon>Umbelopsidaceae</taxon>
        <taxon>Umbelopsis</taxon>
    </lineage>
</organism>
<evidence type="ECO:0000313" key="2">
    <source>
        <dbReference type="Proteomes" id="UP001206595"/>
    </source>
</evidence>
<accession>A0AAD5E8H8</accession>
<dbReference type="EMBL" id="MU620921">
    <property type="protein sequence ID" value="KAI8579276.1"/>
    <property type="molecule type" value="Genomic_DNA"/>
</dbReference>
<evidence type="ECO:0000313" key="1">
    <source>
        <dbReference type="EMBL" id="KAI8579276.1"/>
    </source>
</evidence>
<keyword evidence="2" id="KW-1185">Reference proteome</keyword>
<dbReference type="RefSeq" id="XP_051444280.1">
    <property type="nucleotide sequence ID" value="XM_051589262.1"/>
</dbReference>
<gene>
    <name evidence="1" type="ORF">K450DRAFT_242487</name>
</gene>
<proteinExistence type="predicted"/>
<dbReference type="GeneID" id="75914607"/>
<dbReference type="AlphaFoldDB" id="A0AAD5E8H8"/>
<dbReference type="Proteomes" id="UP001206595">
    <property type="component" value="Unassembled WGS sequence"/>
</dbReference>